<dbReference type="InterPro" id="IPR041496">
    <property type="entry name" value="YitH/HolE_GNAT"/>
</dbReference>
<dbReference type="InterPro" id="IPR016181">
    <property type="entry name" value="Acyl_CoA_acyltransferase"/>
</dbReference>
<accession>A0A4R6MB89</accession>
<dbReference type="RefSeq" id="WP_133503072.1">
    <property type="nucleotide sequence ID" value="NZ_SNXC01000010.1"/>
</dbReference>
<dbReference type="Pfam" id="PF18014">
    <property type="entry name" value="Acetyltransf_18"/>
    <property type="match status" value="1"/>
</dbReference>
<keyword evidence="3" id="KW-1185">Reference proteome</keyword>
<dbReference type="PANTHER" id="PTHR47237">
    <property type="entry name" value="SLL0310 PROTEIN"/>
    <property type="match status" value="1"/>
</dbReference>
<sequence length="286" mass="32003">MSNKNFSIKTMTAADLHLAVEWAAFEGWNPGLHDATLYYAADPSGFLMGYLGDEPIGCISVVKYNDSFGFLGFYIVKPEYRGQGYGIQLWKAGLRYLEGCNIGLDGVLAQQENYKKFGFKFAYSNIRFEGEGGVDSIDPPRISGLVRLEDVPFDTVQAYESPFFPAARAEFSQLWIQQTDAEALGIVEDNELVAMGVIRKCRNGYKIGPLYGNTPELAETLFLSLKAHTTKEDRIFLDVPEINESALSLAERYNMQPSFETARMYTGDFPPLPFERFFGVASFEIG</sequence>
<dbReference type="Pfam" id="PF00583">
    <property type="entry name" value="Acetyltransf_1"/>
    <property type="match status" value="1"/>
</dbReference>
<dbReference type="GO" id="GO:0005840">
    <property type="term" value="C:ribosome"/>
    <property type="evidence" value="ECO:0007669"/>
    <property type="project" value="UniProtKB-KW"/>
</dbReference>
<dbReference type="InterPro" id="IPR000182">
    <property type="entry name" value="GNAT_dom"/>
</dbReference>
<dbReference type="Gene3D" id="3.40.630.90">
    <property type="match status" value="1"/>
</dbReference>
<proteinExistence type="predicted"/>
<dbReference type="SUPFAM" id="SSF55729">
    <property type="entry name" value="Acyl-CoA N-acyltransferases (Nat)"/>
    <property type="match status" value="1"/>
</dbReference>
<evidence type="ECO:0000259" key="1">
    <source>
        <dbReference type="PROSITE" id="PS51186"/>
    </source>
</evidence>
<keyword evidence="2" id="KW-0687">Ribonucleoprotein</keyword>
<dbReference type="PANTHER" id="PTHR47237:SF1">
    <property type="entry name" value="SLL0310 PROTEIN"/>
    <property type="match status" value="1"/>
</dbReference>
<dbReference type="InterPro" id="IPR052729">
    <property type="entry name" value="Acyl/Acetyltrans_Enzymes"/>
</dbReference>
<feature type="domain" description="N-acetyltransferase" evidence="1">
    <location>
        <begin position="6"/>
        <end position="140"/>
    </location>
</feature>
<dbReference type="GO" id="GO:0016747">
    <property type="term" value="F:acyltransferase activity, transferring groups other than amino-acyl groups"/>
    <property type="evidence" value="ECO:0007669"/>
    <property type="project" value="InterPro"/>
</dbReference>
<reference evidence="2 3" key="1">
    <citation type="submission" date="2019-03" db="EMBL/GenBank/DDBJ databases">
        <title>Genomic Encyclopedia of Type Strains, Phase III (KMG-III): the genomes of soil and plant-associated and newly described type strains.</title>
        <authorList>
            <person name="Whitman W."/>
        </authorList>
    </citation>
    <scope>NUCLEOTIDE SEQUENCE [LARGE SCALE GENOMIC DNA]</scope>
    <source>
        <strain evidence="2 3">CECT 7378</strain>
    </source>
</reference>
<dbReference type="OrthoDB" id="20916at2"/>
<protein>
    <submittedName>
        <fullName evidence="2">Ribosomal protein S18 acetylase RimI-like enzyme</fullName>
    </submittedName>
</protein>
<dbReference type="CDD" id="cd04301">
    <property type="entry name" value="NAT_SF"/>
    <property type="match status" value="1"/>
</dbReference>
<evidence type="ECO:0000313" key="3">
    <source>
        <dbReference type="Proteomes" id="UP000294656"/>
    </source>
</evidence>
<keyword evidence="2" id="KW-0689">Ribosomal protein</keyword>
<comment type="caution">
    <text evidence="2">The sequence shown here is derived from an EMBL/GenBank/DDBJ whole genome shotgun (WGS) entry which is preliminary data.</text>
</comment>
<dbReference type="AlphaFoldDB" id="A0A4R6MB89"/>
<dbReference type="Gene3D" id="3.40.630.30">
    <property type="match status" value="1"/>
</dbReference>
<dbReference type="PROSITE" id="PS51186">
    <property type="entry name" value="GNAT"/>
    <property type="match status" value="1"/>
</dbReference>
<evidence type="ECO:0000313" key="2">
    <source>
        <dbReference type="EMBL" id="TDO98851.1"/>
    </source>
</evidence>
<dbReference type="EMBL" id="SNXC01000010">
    <property type="protein sequence ID" value="TDO98851.1"/>
    <property type="molecule type" value="Genomic_DNA"/>
</dbReference>
<name>A0A4R6MB89_9GAMM</name>
<dbReference type="Proteomes" id="UP000294656">
    <property type="component" value="Unassembled WGS sequence"/>
</dbReference>
<gene>
    <name evidence="2" type="ORF">DFP79_1264</name>
</gene>
<organism evidence="2 3">
    <name type="scientific">Marinomonas balearica</name>
    <dbReference type="NCBI Taxonomy" id="491947"/>
    <lineage>
        <taxon>Bacteria</taxon>
        <taxon>Pseudomonadati</taxon>
        <taxon>Pseudomonadota</taxon>
        <taxon>Gammaproteobacteria</taxon>
        <taxon>Oceanospirillales</taxon>
        <taxon>Oceanospirillaceae</taxon>
        <taxon>Marinomonas</taxon>
    </lineage>
</organism>